<keyword evidence="2" id="KW-0472">Membrane</keyword>
<evidence type="ECO:0000256" key="2">
    <source>
        <dbReference type="SAM" id="Phobius"/>
    </source>
</evidence>
<keyword evidence="2" id="KW-1133">Transmembrane helix</keyword>
<proteinExistence type="evidence at transcript level"/>
<feature type="non-terminal residue" evidence="3">
    <location>
        <position position="1"/>
    </location>
</feature>
<name>Q5K266_GUITH</name>
<accession>Q5K266</accession>
<evidence type="ECO:0000313" key="3">
    <source>
        <dbReference type="EMBL" id="CAH25363.1"/>
    </source>
</evidence>
<evidence type="ECO:0000256" key="1">
    <source>
        <dbReference type="SAM" id="MobiDB-lite"/>
    </source>
</evidence>
<dbReference type="EMBL" id="AJ821823">
    <property type="protein sequence ID" value="CAH25363.1"/>
    <property type="molecule type" value="mRNA"/>
</dbReference>
<feature type="transmembrane region" description="Helical" evidence="2">
    <location>
        <begin position="131"/>
        <end position="149"/>
    </location>
</feature>
<feature type="region of interest" description="Disordered" evidence="1">
    <location>
        <begin position="62"/>
        <end position="81"/>
    </location>
</feature>
<protein>
    <submittedName>
        <fullName evidence="3">Uncharacterized protein</fullName>
    </submittedName>
</protein>
<reference evidence="3" key="1">
    <citation type="submission" date="2004-09" db="EMBL/GenBank/DDBJ databases">
        <title>Transport of proteins into multimembranous plastids.</title>
        <authorList>
            <person name="Gould S.B."/>
            <person name="Sommer M.S."/>
            <person name="Hadfi K."/>
            <person name="Zauner S."/>
            <person name="Maier U.G."/>
        </authorList>
    </citation>
    <scope>NUCLEOTIDE SEQUENCE</scope>
</reference>
<organism evidence="3">
    <name type="scientific">Guillardia theta</name>
    <name type="common">Cryptophyte</name>
    <name type="synonym">Cryptomonas phi</name>
    <dbReference type="NCBI Taxonomy" id="55529"/>
    <lineage>
        <taxon>Eukaryota</taxon>
        <taxon>Cryptophyceae</taxon>
        <taxon>Pyrenomonadales</taxon>
        <taxon>Geminigeraceae</taxon>
        <taxon>Guillardia</taxon>
    </lineage>
</organism>
<dbReference type="AlphaFoldDB" id="Q5K266"/>
<keyword evidence="2" id="KW-0812">Transmembrane</keyword>
<sequence>TRMEACAMATSTDMCMPAPVKFPIKRNKHWMLTSQDNGRARTNRAIGLDLQTEVEDMKRMNEHGPYQQPQAPGRPSHTFRAESVATTEAEAEIEEDVAMGAYDTKSRSLSESPRCRRNSLDATLYKNISHLWSFVMVFCCYFAALPLAAKKAYSNNTLEHKLRGRNCMISSDFSKSFKMSGKERRVMDSWIHLD</sequence>